<reference evidence="1" key="2">
    <citation type="journal article" date="2015" name="Fish Shellfish Immunol.">
        <title>Early steps in the European eel (Anguilla anguilla)-Vibrio vulnificus interaction in the gills: Role of the RtxA13 toxin.</title>
        <authorList>
            <person name="Callol A."/>
            <person name="Pajuelo D."/>
            <person name="Ebbesson L."/>
            <person name="Teles M."/>
            <person name="MacKenzie S."/>
            <person name="Amaro C."/>
        </authorList>
    </citation>
    <scope>NUCLEOTIDE SEQUENCE</scope>
</reference>
<organism evidence="1">
    <name type="scientific">Anguilla anguilla</name>
    <name type="common">European freshwater eel</name>
    <name type="synonym">Muraena anguilla</name>
    <dbReference type="NCBI Taxonomy" id="7936"/>
    <lineage>
        <taxon>Eukaryota</taxon>
        <taxon>Metazoa</taxon>
        <taxon>Chordata</taxon>
        <taxon>Craniata</taxon>
        <taxon>Vertebrata</taxon>
        <taxon>Euteleostomi</taxon>
        <taxon>Actinopterygii</taxon>
        <taxon>Neopterygii</taxon>
        <taxon>Teleostei</taxon>
        <taxon>Anguilliformes</taxon>
        <taxon>Anguillidae</taxon>
        <taxon>Anguilla</taxon>
    </lineage>
</organism>
<dbReference type="EMBL" id="GBXM01068330">
    <property type="protein sequence ID" value="JAH40247.1"/>
    <property type="molecule type" value="Transcribed_RNA"/>
</dbReference>
<name>A0A0E9SG92_ANGAN</name>
<protein>
    <submittedName>
        <fullName evidence="1">Uncharacterized protein</fullName>
    </submittedName>
</protein>
<sequence>MPKCEKELKHAEAQKTNLIEHCFQCILQLRDLALKFDSASTRQRILRLIEILKGYNDTKKVETLQNILENTA</sequence>
<dbReference type="AlphaFoldDB" id="A0A0E9SG92"/>
<proteinExistence type="predicted"/>
<evidence type="ECO:0000313" key="1">
    <source>
        <dbReference type="EMBL" id="JAH40247.1"/>
    </source>
</evidence>
<reference evidence="1" key="1">
    <citation type="submission" date="2014-11" db="EMBL/GenBank/DDBJ databases">
        <authorList>
            <person name="Amaro Gonzalez C."/>
        </authorList>
    </citation>
    <scope>NUCLEOTIDE SEQUENCE</scope>
</reference>
<accession>A0A0E9SG92</accession>